<feature type="transmembrane region" description="Helical" evidence="2">
    <location>
        <begin position="288"/>
        <end position="312"/>
    </location>
</feature>
<dbReference type="AlphaFoldDB" id="A0A127EFR8"/>
<dbReference type="OrthoDB" id="1938921at2"/>
<gene>
    <name evidence="4" type="ORF">JFP838_03135</name>
</gene>
<feature type="compositionally biased region" description="Low complexity" evidence="1">
    <location>
        <begin position="579"/>
        <end position="602"/>
    </location>
</feature>
<dbReference type="NCBIfam" id="NF045890">
    <property type="entry name" value="conj_pls20_p028"/>
    <property type="match status" value="1"/>
</dbReference>
<name>A0A127EFR8_CLOPF</name>
<dbReference type="InterPro" id="IPR058066">
    <property type="entry name" value="pXO2-14_N"/>
</dbReference>
<dbReference type="InterPro" id="IPR058521">
    <property type="entry name" value="DUF8208"/>
</dbReference>
<keyword evidence="2" id="KW-0812">Transmembrane</keyword>
<keyword evidence="2" id="KW-1133">Transmembrane helix</keyword>
<evidence type="ECO:0000313" key="5">
    <source>
        <dbReference type="Proteomes" id="UP000070260"/>
    </source>
</evidence>
<dbReference type="Proteomes" id="UP000070260">
    <property type="component" value="Chromosome"/>
</dbReference>
<evidence type="ECO:0000256" key="1">
    <source>
        <dbReference type="SAM" id="MobiDB-lite"/>
    </source>
</evidence>
<feature type="compositionally biased region" description="Polar residues" evidence="1">
    <location>
        <begin position="560"/>
        <end position="569"/>
    </location>
</feature>
<feature type="transmembrane region" description="Helical" evidence="2">
    <location>
        <begin position="230"/>
        <end position="251"/>
    </location>
</feature>
<evidence type="ECO:0000313" key="4">
    <source>
        <dbReference type="EMBL" id="AMN34785.1"/>
    </source>
</evidence>
<feature type="compositionally biased region" description="Low complexity" evidence="1">
    <location>
        <begin position="614"/>
        <end position="623"/>
    </location>
</feature>
<proteinExistence type="predicted"/>
<feature type="region of interest" description="Disordered" evidence="1">
    <location>
        <begin position="404"/>
        <end position="517"/>
    </location>
</feature>
<sequence length="623" mass="68519">MSNIEFLKTLTENNVLELVGIFSYGLRYLGWILIQGLVKLVDGLENAVSTIYNINNFFETKEVVHFLDNYKPVLWTIFAIALAFIGFQIMFQRKRDKGQIPVNILISITIIVGLPFLMTELNKATKLIVDNNIGTYESSAKEIVKGNLSDLYYLDSVGYKLSDKKNNILLDNIMNIDINEKLEPNDLKDPMYKDAFKEKIVENSNGELDLVKLDKSFFSFLDEDYYRYNLNFMVVIGSLLVSIIAMFCSCLKIGRILIELAFNKILATVLAFSDIGTGKKLKMVVENILSMFAILISTSVLLKLYVVFTGWLNSPDVAIENQVVKLLVLGAGSWAVIDGPNIIERIFGIDAGIKSSWGAVVAGIEGAKMLGKGTRSMFSAGNKLYNGGKSAYLSMQDGFSKLKDNTNSKNVSEGSSNIKNNIDGKMSSNPNMKNNSDMKNNSNINSNKSNKDGNSSLNKNSSETPNINNKNNMGVNKNGNSEKSNLNGGSSLNGKGQSSKINEKNNSNIGNGNNQSSLGEKEKLLKEAILKNQNGSATKGQGFDGAKDINNEKNNKFNKGINQNSNSMNKGYGQANKFNQNGVNGNKLNNSSIGRNNNSSQSRKLTISDKSKFNIKNNNGGKK</sequence>
<keyword evidence="2" id="KW-0472">Membrane</keyword>
<dbReference type="RefSeq" id="WP_061426477.1">
    <property type="nucleotide sequence ID" value="NZ_CATNZO010000001.1"/>
</dbReference>
<feature type="transmembrane region" description="Helical" evidence="2">
    <location>
        <begin position="100"/>
        <end position="118"/>
    </location>
</feature>
<dbReference type="EMBL" id="CP010994">
    <property type="protein sequence ID" value="AMN34785.1"/>
    <property type="molecule type" value="Genomic_DNA"/>
</dbReference>
<reference evidence="4 5" key="1">
    <citation type="journal article" date="2016" name="PLoS ONE">
        <title>Plasmid Characterization and Chromosome Analysis of Two netF+ Clostridium perfringens Isolates Associated with Foal and Canine Necrotizing Enteritis.</title>
        <authorList>
            <person name="Mehdizadeh Gohari I."/>
            <person name="Kropinski A.M."/>
            <person name="Weese S.J."/>
            <person name="Parreira V.R."/>
            <person name="Whitehead A.E."/>
            <person name="Boerlin P."/>
            <person name="Prescott J.F."/>
        </authorList>
    </citation>
    <scope>NUCLEOTIDE SEQUENCE [LARGE SCALE GENOMIC DNA]</scope>
    <source>
        <strain evidence="4 5">JP838</strain>
    </source>
</reference>
<feature type="domain" description="DUF8208" evidence="3">
    <location>
        <begin position="21"/>
        <end position="363"/>
    </location>
</feature>
<dbReference type="Pfam" id="PF26635">
    <property type="entry name" value="DUF8208"/>
    <property type="match status" value="1"/>
</dbReference>
<evidence type="ECO:0000259" key="3">
    <source>
        <dbReference type="Pfam" id="PF26635"/>
    </source>
</evidence>
<protein>
    <recommendedName>
        <fullName evidence="3">DUF8208 domain-containing protein</fullName>
    </recommendedName>
</protein>
<evidence type="ECO:0000256" key="2">
    <source>
        <dbReference type="SAM" id="Phobius"/>
    </source>
</evidence>
<feature type="compositionally biased region" description="Low complexity" evidence="1">
    <location>
        <begin position="425"/>
        <end position="517"/>
    </location>
</feature>
<feature type="region of interest" description="Disordered" evidence="1">
    <location>
        <begin position="533"/>
        <end position="623"/>
    </location>
</feature>
<feature type="transmembrane region" description="Helical" evidence="2">
    <location>
        <begin position="73"/>
        <end position="91"/>
    </location>
</feature>
<accession>A0A127EFR8</accession>
<organism evidence="4 5">
    <name type="scientific">Clostridium perfringens</name>
    <dbReference type="NCBI Taxonomy" id="1502"/>
    <lineage>
        <taxon>Bacteria</taxon>
        <taxon>Bacillati</taxon>
        <taxon>Bacillota</taxon>
        <taxon>Clostridia</taxon>
        <taxon>Eubacteriales</taxon>
        <taxon>Clostridiaceae</taxon>
        <taxon>Clostridium</taxon>
    </lineage>
</organism>
<feature type="compositionally biased region" description="Polar residues" evidence="1">
    <location>
        <begin position="407"/>
        <end position="420"/>
    </location>
</feature>
<dbReference type="PATRIC" id="fig|1502.177.peg.614"/>
<feature type="compositionally biased region" description="Basic and acidic residues" evidence="1">
    <location>
        <begin position="545"/>
        <end position="555"/>
    </location>
</feature>